<feature type="transmembrane region" description="Helical" evidence="8">
    <location>
        <begin position="329"/>
        <end position="350"/>
    </location>
</feature>
<sequence length="381" mass="37932">MNAATRFVLLYSAQFVVVGITLPFLPSILAARGLSPAEVGVLLAVAAGVRLLAGPAGGRLADALGDARALLVSGAALAALAACGFLLPAGFFLLLLVMALHSAAFAPVVPLTDALALAAARAPGGFDYARVRAAGSIAFMLAAIATGQAVAWAGIEAAAWLLVAGLAATALAALALPGRAPRASRAAAGGWAGFLAPLRIAAVRRLMLVSALIQGSHALYYGFGTLHWQAAGLGAGLIGGLWAVGVLAEVALFLWGRGLVGRLGPVGLSLVAAAAGVLRWGVTALTVDPWLLVPAQALHAATFGMQHLATMAVLARVVPPAEAGTAQTLHAAFGVGLWMGLLALACGPLYAAAGGAGFWAMAVLCALALPASLALGRALRP</sequence>
<reference evidence="10 11" key="1">
    <citation type="submission" date="2020-03" db="EMBL/GenBank/DDBJ databases">
        <title>Roseomonas selenitidurans sp. nov. isolated from urban soil.</title>
        <authorList>
            <person name="Liu H."/>
        </authorList>
    </citation>
    <scope>NUCLEOTIDE SEQUENCE [LARGE SCALE GENOMIC DNA]</scope>
    <source>
        <strain evidence="10 11">BU-1</strain>
    </source>
</reference>
<feature type="transmembrane region" description="Helical" evidence="8">
    <location>
        <begin position="297"/>
        <end position="317"/>
    </location>
</feature>
<dbReference type="Gene3D" id="1.20.1250.20">
    <property type="entry name" value="MFS general substrate transporter like domains"/>
    <property type="match status" value="2"/>
</dbReference>
<keyword evidence="4" id="KW-0997">Cell inner membrane</keyword>
<dbReference type="InterPro" id="IPR024989">
    <property type="entry name" value="MFS_assoc_dom"/>
</dbReference>
<feature type="transmembrane region" description="Helical" evidence="8">
    <location>
        <begin position="157"/>
        <end position="176"/>
    </location>
</feature>
<evidence type="ECO:0000256" key="2">
    <source>
        <dbReference type="ARBA" id="ARBA00022448"/>
    </source>
</evidence>
<name>A0ABX1E8Z1_9PROT</name>
<evidence type="ECO:0000313" key="11">
    <source>
        <dbReference type="Proteomes" id="UP000787635"/>
    </source>
</evidence>
<dbReference type="EMBL" id="JAAVNE010000040">
    <property type="protein sequence ID" value="NKC33240.1"/>
    <property type="molecule type" value="Genomic_DNA"/>
</dbReference>
<gene>
    <name evidence="10" type="ORF">HEQ75_20425</name>
</gene>
<feature type="transmembrane region" description="Helical" evidence="8">
    <location>
        <begin position="356"/>
        <end position="376"/>
    </location>
</feature>
<keyword evidence="5 8" id="KW-0812">Transmembrane</keyword>
<feature type="transmembrane region" description="Helical" evidence="8">
    <location>
        <begin position="206"/>
        <end position="224"/>
    </location>
</feature>
<evidence type="ECO:0000313" key="10">
    <source>
        <dbReference type="EMBL" id="NKC33240.1"/>
    </source>
</evidence>
<dbReference type="SUPFAM" id="SSF103473">
    <property type="entry name" value="MFS general substrate transporter"/>
    <property type="match status" value="1"/>
</dbReference>
<dbReference type="Proteomes" id="UP000787635">
    <property type="component" value="Unassembled WGS sequence"/>
</dbReference>
<keyword evidence="3" id="KW-1003">Cell membrane</keyword>
<evidence type="ECO:0000256" key="1">
    <source>
        <dbReference type="ARBA" id="ARBA00004429"/>
    </source>
</evidence>
<evidence type="ECO:0000256" key="3">
    <source>
        <dbReference type="ARBA" id="ARBA00022475"/>
    </source>
</evidence>
<feature type="transmembrane region" description="Helical" evidence="8">
    <location>
        <begin position="230"/>
        <end position="254"/>
    </location>
</feature>
<evidence type="ECO:0000256" key="8">
    <source>
        <dbReference type="SAM" id="Phobius"/>
    </source>
</evidence>
<dbReference type="PANTHER" id="PTHR23522">
    <property type="entry name" value="BLL5896 PROTEIN"/>
    <property type="match status" value="1"/>
</dbReference>
<keyword evidence="11" id="KW-1185">Reference proteome</keyword>
<feature type="domain" description="Major facilitator superfamily associated" evidence="9">
    <location>
        <begin position="10"/>
        <end position="355"/>
    </location>
</feature>
<feature type="transmembrane region" description="Helical" evidence="8">
    <location>
        <begin position="266"/>
        <end position="285"/>
    </location>
</feature>
<dbReference type="RefSeq" id="WP_168033971.1">
    <property type="nucleotide sequence ID" value="NZ_JAAVNE010000040.1"/>
</dbReference>
<evidence type="ECO:0000256" key="5">
    <source>
        <dbReference type="ARBA" id="ARBA00022692"/>
    </source>
</evidence>
<evidence type="ECO:0000256" key="4">
    <source>
        <dbReference type="ARBA" id="ARBA00022519"/>
    </source>
</evidence>
<dbReference type="InterPro" id="IPR036259">
    <property type="entry name" value="MFS_trans_sf"/>
</dbReference>
<feature type="transmembrane region" description="Helical" evidence="8">
    <location>
        <begin position="37"/>
        <end position="57"/>
    </location>
</feature>
<comment type="subcellular location">
    <subcellularLocation>
        <location evidence="1">Cell inner membrane</location>
        <topology evidence="1">Multi-pass membrane protein</topology>
    </subcellularLocation>
</comment>
<protein>
    <submittedName>
        <fullName evidence="10">MFS transporter</fullName>
    </submittedName>
</protein>
<keyword evidence="6 8" id="KW-1133">Transmembrane helix</keyword>
<proteinExistence type="predicted"/>
<feature type="transmembrane region" description="Helical" evidence="8">
    <location>
        <begin position="69"/>
        <end position="87"/>
    </location>
</feature>
<dbReference type="Pfam" id="PF12832">
    <property type="entry name" value="MFS_1_like"/>
    <property type="match status" value="1"/>
</dbReference>
<evidence type="ECO:0000256" key="7">
    <source>
        <dbReference type="ARBA" id="ARBA00023136"/>
    </source>
</evidence>
<organism evidence="10 11">
    <name type="scientific">Falsiroseomonas selenitidurans</name>
    <dbReference type="NCBI Taxonomy" id="2716335"/>
    <lineage>
        <taxon>Bacteria</taxon>
        <taxon>Pseudomonadati</taxon>
        <taxon>Pseudomonadota</taxon>
        <taxon>Alphaproteobacteria</taxon>
        <taxon>Acetobacterales</taxon>
        <taxon>Roseomonadaceae</taxon>
        <taxon>Falsiroseomonas</taxon>
    </lineage>
</organism>
<comment type="caution">
    <text evidence="10">The sequence shown here is derived from an EMBL/GenBank/DDBJ whole genome shotgun (WGS) entry which is preliminary data.</text>
</comment>
<dbReference type="PANTHER" id="PTHR23522:SF10">
    <property type="entry name" value="3-PHENYLPROPIONIC ACID TRANSPORTER-RELATED"/>
    <property type="match status" value="1"/>
</dbReference>
<evidence type="ECO:0000256" key="6">
    <source>
        <dbReference type="ARBA" id="ARBA00022989"/>
    </source>
</evidence>
<keyword evidence="7 8" id="KW-0472">Membrane</keyword>
<feature type="transmembrane region" description="Helical" evidence="8">
    <location>
        <begin position="131"/>
        <end position="151"/>
    </location>
</feature>
<feature type="transmembrane region" description="Helical" evidence="8">
    <location>
        <begin position="7"/>
        <end position="25"/>
    </location>
</feature>
<evidence type="ECO:0000259" key="9">
    <source>
        <dbReference type="Pfam" id="PF12832"/>
    </source>
</evidence>
<dbReference type="PIRSF" id="PIRSF004925">
    <property type="entry name" value="HcaT"/>
    <property type="match status" value="1"/>
</dbReference>
<feature type="transmembrane region" description="Helical" evidence="8">
    <location>
        <begin position="93"/>
        <end position="119"/>
    </location>
</feature>
<keyword evidence="2" id="KW-0813">Transport</keyword>
<accession>A0ABX1E8Z1</accession>
<dbReference type="InterPro" id="IPR026032">
    <property type="entry name" value="HcaT-like"/>
</dbReference>
<dbReference type="NCBIfam" id="NF037955">
    <property type="entry name" value="mfs"/>
    <property type="match status" value="1"/>
</dbReference>